<organism evidence="2 3">
    <name type="scientific">Carnegiea gigantea</name>
    <dbReference type="NCBI Taxonomy" id="171969"/>
    <lineage>
        <taxon>Eukaryota</taxon>
        <taxon>Viridiplantae</taxon>
        <taxon>Streptophyta</taxon>
        <taxon>Embryophyta</taxon>
        <taxon>Tracheophyta</taxon>
        <taxon>Spermatophyta</taxon>
        <taxon>Magnoliopsida</taxon>
        <taxon>eudicotyledons</taxon>
        <taxon>Gunneridae</taxon>
        <taxon>Pentapetalae</taxon>
        <taxon>Caryophyllales</taxon>
        <taxon>Cactineae</taxon>
        <taxon>Cactaceae</taxon>
        <taxon>Cactoideae</taxon>
        <taxon>Echinocereeae</taxon>
        <taxon>Carnegiea</taxon>
    </lineage>
</organism>
<reference evidence="2" key="1">
    <citation type="submission" date="2022-04" db="EMBL/GenBank/DDBJ databases">
        <title>Carnegiea gigantea Genome sequencing and assembly v2.</title>
        <authorList>
            <person name="Copetti D."/>
            <person name="Sanderson M.J."/>
            <person name="Burquez A."/>
            <person name="Wojciechowski M.F."/>
        </authorList>
    </citation>
    <scope>NUCLEOTIDE SEQUENCE</scope>
    <source>
        <strain evidence="2">SGP5-SGP5p</strain>
        <tissue evidence="2">Aerial part</tissue>
    </source>
</reference>
<dbReference type="EMBL" id="JAKOGI010001167">
    <property type="protein sequence ID" value="KAJ8427250.1"/>
    <property type="molecule type" value="Genomic_DNA"/>
</dbReference>
<evidence type="ECO:0000313" key="3">
    <source>
        <dbReference type="Proteomes" id="UP001153076"/>
    </source>
</evidence>
<dbReference type="AlphaFoldDB" id="A0A9Q1JNZ1"/>
<dbReference type="PANTHER" id="PTHR31642">
    <property type="entry name" value="TRICHOTHECENE 3-O-ACETYLTRANSFERASE"/>
    <property type="match status" value="1"/>
</dbReference>
<dbReference type="InterPro" id="IPR023213">
    <property type="entry name" value="CAT-like_dom_sf"/>
</dbReference>
<evidence type="ECO:0000313" key="2">
    <source>
        <dbReference type="EMBL" id="KAJ8427250.1"/>
    </source>
</evidence>
<keyword evidence="3" id="KW-1185">Reference proteome</keyword>
<gene>
    <name evidence="2" type="ORF">Cgig2_023916</name>
</gene>
<evidence type="ECO:0000256" key="1">
    <source>
        <dbReference type="ARBA" id="ARBA00009861"/>
    </source>
</evidence>
<comment type="similarity">
    <text evidence="1">Belongs to the plant acyltransferase family.</text>
</comment>
<name>A0A9Q1JNZ1_9CARY</name>
<dbReference type="Pfam" id="PF02458">
    <property type="entry name" value="Transferase"/>
    <property type="match status" value="1"/>
</dbReference>
<protein>
    <submittedName>
        <fullName evidence="2">Uncharacterized protein</fullName>
    </submittedName>
</protein>
<accession>A0A9Q1JNZ1</accession>
<comment type="caution">
    <text evidence="2">The sequence shown here is derived from an EMBL/GenBank/DDBJ whole genome shotgun (WGS) entry which is preliminary data.</text>
</comment>
<dbReference type="GO" id="GO:0016747">
    <property type="term" value="F:acyltransferase activity, transferring groups other than amino-acyl groups"/>
    <property type="evidence" value="ECO:0007669"/>
    <property type="project" value="TreeGrafter"/>
</dbReference>
<proteinExistence type="inferred from homology"/>
<dbReference type="PANTHER" id="PTHR31642:SF266">
    <property type="entry name" value="HXXXD-TYPE ACYL-TRANSFERASE FAMILY PROTEIN"/>
    <property type="match status" value="1"/>
</dbReference>
<dbReference type="OrthoDB" id="1862401at2759"/>
<dbReference type="InterPro" id="IPR050317">
    <property type="entry name" value="Plant_Fungal_Acyltransferase"/>
</dbReference>
<dbReference type="Proteomes" id="UP001153076">
    <property type="component" value="Unassembled WGS sequence"/>
</dbReference>
<sequence>MGGHCNFTVTPTAKHTVAAAMPMQDHRLPLSNLDLLLPPLDVNVFFCYKNNEPSEVQSGTNNTFKYKVGVLKKALAQALAYFYPYAGEVVMNSAGEPELLCNNRGVEFVEAFADVQLCELEFYNADQSIEGKLVPRKKEGVLSIQVTELKCGTIVVACAFDHRVQDAYSANMFWVTWSEMAALKPISKPPSVLRSLVEPRSPTQLLSAVDDMYIRIPLLPPPPKPSESQTVEALVSRVYYTSAQQLLELQSLAGKGCKKRASKLQSFSAFLWKLIASHACQMGDENANKITKMGIVVDGRSRLADGESEEKSKALACYFGNVLSIPYGEGKCGNLKDKSLSSMVDLVHDFLDQAITKDHFLDLIDWVQMNRPGLAMTRIYCTKDGDGPALVVSSGLPFPVSKVDFGWGKPAFGSYHFPWGGSCGYVMPMPSPSGNGDWIVYMFLSKDQLEFIEAEAPDVFKPFSLDLISDKLESY</sequence>
<dbReference type="Gene3D" id="3.30.559.10">
    <property type="entry name" value="Chloramphenicol acetyltransferase-like domain"/>
    <property type="match status" value="2"/>
</dbReference>